<gene>
    <name evidence="2" type="ORF">C8A04DRAFT_30458</name>
</gene>
<evidence type="ECO:0000313" key="2">
    <source>
        <dbReference type="EMBL" id="KAK4141906.1"/>
    </source>
</evidence>
<dbReference type="AlphaFoldDB" id="A0AAN6ZLQ5"/>
<dbReference type="RefSeq" id="XP_062635277.1">
    <property type="nucleotide sequence ID" value="XM_062781383.1"/>
</dbReference>
<dbReference type="Proteomes" id="UP001302676">
    <property type="component" value="Unassembled WGS sequence"/>
</dbReference>
<name>A0AAN6ZLQ5_9PEZI</name>
<proteinExistence type="predicted"/>
<keyword evidence="3" id="KW-1185">Reference proteome</keyword>
<feature type="region of interest" description="Disordered" evidence="1">
    <location>
        <begin position="90"/>
        <end position="132"/>
    </location>
</feature>
<dbReference type="GeneID" id="87817996"/>
<protein>
    <submittedName>
        <fullName evidence="2">Uncharacterized protein</fullName>
    </submittedName>
</protein>
<comment type="caution">
    <text evidence="2">The sequence shown here is derived from an EMBL/GenBank/DDBJ whole genome shotgun (WGS) entry which is preliminary data.</text>
</comment>
<evidence type="ECO:0000313" key="3">
    <source>
        <dbReference type="Proteomes" id="UP001302676"/>
    </source>
</evidence>
<sequence>MAQEQRRSKPKSKPHSPDFEPQICLVFPGSWMPMTLDIFRTRVPASLLDMLDDPSKQPTTPDPGFDVYHTKVPVDPIGTVTERFAQALRLEVPSQTGDGDQPGKAPQPKTPKRKKRPETDPSRKPKKGTGSC</sequence>
<reference evidence="2" key="1">
    <citation type="journal article" date="2023" name="Mol. Phylogenet. Evol.">
        <title>Genome-scale phylogeny and comparative genomics of the fungal order Sordariales.</title>
        <authorList>
            <person name="Hensen N."/>
            <person name="Bonometti L."/>
            <person name="Westerberg I."/>
            <person name="Brannstrom I.O."/>
            <person name="Guillou S."/>
            <person name="Cros-Aarteil S."/>
            <person name="Calhoun S."/>
            <person name="Haridas S."/>
            <person name="Kuo A."/>
            <person name="Mondo S."/>
            <person name="Pangilinan J."/>
            <person name="Riley R."/>
            <person name="LaButti K."/>
            <person name="Andreopoulos B."/>
            <person name="Lipzen A."/>
            <person name="Chen C."/>
            <person name="Yan M."/>
            <person name="Daum C."/>
            <person name="Ng V."/>
            <person name="Clum A."/>
            <person name="Steindorff A."/>
            <person name="Ohm R.A."/>
            <person name="Martin F."/>
            <person name="Silar P."/>
            <person name="Natvig D.O."/>
            <person name="Lalanne C."/>
            <person name="Gautier V."/>
            <person name="Ament-Velasquez S.L."/>
            <person name="Kruys A."/>
            <person name="Hutchinson M.I."/>
            <person name="Powell A.J."/>
            <person name="Barry K."/>
            <person name="Miller A.N."/>
            <person name="Grigoriev I.V."/>
            <person name="Debuchy R."/>
            <person name="Gladieux P."/>
            <person name="Hiltunen Thoren M."/>
            <person name="Johannesson H."/>
        </authorList>
    </citation>
    <scope>NUCLEOTIDE SEQUENCE</scope>
    <source>
        <strain evidence="2">CBS 141.50</strain>
    </source>
</reference>
<dbReference type="EMBL" id="MU853604">
    <property type="protein sequence ID" value="KAK4141906.1"/>
    <property type="molecule type" value="Genomic_DNA"/>
</dbReference>
<feature type="region of interest" description="Disordered" evidence="1">
    <location>
        <begin position="1"/>
        <end position="22"/>
    </location>
</feature>
<organism evidence="2 3">
    <name type="scientific">Dichotomopilus funicola</name>
    <dbReference type="NCBI Taxonomy" id="1934379"/>
    <lineage>
        <taxon>Eukaryota</taxon>
        <taxon>Fungi</taxon>
        <taxon>Dikarya</taxon>
        <taxon>Ascomycota</taxon>
        <taxon>Pezizomycotina</taxon>
        <taxon>Sordariomycetes</taxon>
        <taxon>Sordariomycetidae</taxon>
        <taxon>Sordariales</taxon>
        <taxon>Chaetomiaceae</taxon>
        <taxon>Dichotomopilus</taxon>
    </lineage>
</organism>
<reference evidence="2" key="2">
    <citation type="submission" date="2023-05" db="EMBL/GenBank/DDBJ databases">
        <authorList>
            <consortium name="Lawrence Berkeley National Laboratory"/>
            <person name="Steindorff A."/>
            <person name="Hensen N."/>
            <person name="Bonometti L."/>
            <person name="Westerberg I."/>
            <person name="Brannstrom I.O."/>
            <person name="Guillou S."/>
            <person name="Cros-Aarteil S."/>
            <person name="Calhoun S."/>
            <person name="Haridas S."/>
            <person name="Kuo A."/>
            <person name="Mondo S."/>
            <person name="Pangilinan J."/>
            <person name="Riley R."/>
            <person name="Labutti K."/>
            <person name="Andreopoulos B."/>
            <person name="Lipzen A."/>
            <person name="Chen C."/>
            <person name="Yanf M."/>
            <person name="Daum C."/>
            <person name="Ng V."/>
            <person name="Clum A."/>
            <person name="Ohm R."/>
            <person name="Martin F."/>
            <person name="Silar P."/>
            <person name="Natvig D."/>
            <person name="Lalanne C."/>
            <person name="Gautier V."/>
            <person name="Ament-Velasquez S.L."/>
            <person name="Kruys A."/>
            <person name="Hutchinson M.I."/>
            <person name="Powell A.J."/>
            <person name="Barry K."/>
            <person name="Miller A.N."/>
            <person name="Grigoriev I.V."/>
            <person name="Debuchy R."/>
            <person name="Gladieux P."/>
            <person name="Thoren M.H."/>
            <person name="Johannesson H."/>
        </authorList>
    </citation>
    <scope>NUCLEOTIDE SEQUENCE</scope>
    <source>
        <strain evidence="2">CBS 141.50</strain>
    </source>
</reference>
<accession>A0AAN6ZLQ5</accession>
<evidence type="ECO:0000256" key="1">
    <source>
        <dbReference type="SAM" id="MobiDB-lite"/>
    </source>
</evidence>